<comment type="similarity">
    <text evidence="1">Belongs to the UPF0065 (bug) family.</text>
</comment>
<dbReference type="Gene3D" id="3.40.190.10">
    <property type="entry name" value="Periplasmic binding protein-like II"/>
    <property type="match status" value="1"/>
</dbReference>
<keyword evidence="3" id="KW-1185">Reference proteome</keyword>
<dbReference type="InterPro" id="IPR006311">
    <property type="entry name" value="TAT_signal"/>
</dbReference>
<dbReference type="EMBL" id="JALPRX010000093">
    <property type="protein sequence ID" value="MCK8786675.1"/>
    <property type="molecule type" value="Genomic_DNA"/>
</dbReference>
<reference evidence="2" key="1">
    <citation type="submission" date="2022-04" db="EMBL/GenBank/DDBJ databases">
        <title>Roseomonas acroporae sp. nov., isolated from coral Acropora digitifera.</title>
        <authorList>
            <person name="Sun H."/>
        </authorList>
    </citation>
    <scope>NUCLEOTIDE SEQUENCE</scope>
    <source>
        <strain evidence="2">NAR14</strain>
    </source>
</reference>
<name>A0A9X2BZ45_9PROT</name>
<dbReference type="PANTHER" id="PTHR42928">
    <property type="entry name" value="TRICARBOXYLATE-BINDING PROTEIN"/>
    <property type="match status" value="1"/>
</dbReference>
<dbReference type="PANTHER" id="PTHR42928:SF5">
    <property type="entry name" value="BLR1237 PROTEIN"/>
    <property type="match status" value="1"/>
</dbReference>
<sequence length="326" mass="33720">MSQEFTRRRLLGGAAAGAAALRAGTGRAAVPWPGQPLRLVVPYTPGGSNDAIARPLAEGLGRALGQTVIVENRPGASGSIGAGFVAGAAPDGHTLLFCSSTFATSSTILRTPYDAIGSFDTVARLCTAPMMIVGRPGGLEDMAGLVRRAREQPGALQYGHAGIGGIGHFTMELFNQAAGLRMEGIPYPGIAPAQTDLAGGRLDFLITTLASVRGMVEAGRLPVLAGTGARRMAFAPGVPTVREATGIDYEVDLWWGVLGPRGLPGPVRERLNREVNALLAQPDFQGFLGVEGATAAPADVAGFEAAFVADVRRWRGTARQLGIGVL</sequence>
<dbReference type="InterPro" id="IPR042100">
    <property type="entry name" value="Bug_dom1"/>
</dbReference>
<comment type="caution">
    <text evidence="2">The sequence shown here is derived from an EMBL/GenBank/DDBJ whole genome shotgun (WGS) entry which is preliminary data.</text>
</comment>
<dbReference type="Proteomes" id="UP001139516">
    <property type="component" value="Unassembled WGS sequence"/>
</dbReference>
<evidence type="ECO:0000313" key="2">
    <source>
        <dbReference type="EMBL" id="MCK8786675.1"/>
    </source>
</evidence>
<accession>A0A9X2BZ45</accession>
<dbReference type="PIRSF" id="PIRSF017082">
    <property type="entry name" value="YflP"/>
    <property type="match status" value="1"/>
</dbReference>
<gene>
    <name evidence="2" type="ORF">M0638_20065</name>
</gene>
<dbReference type="InterPro" id="IPR005064">
    <property type="entry name" value="BUG"/>
</dbReference>
<dbReference type="RefSeq" id="WP_248668790.1">
    <property type="nucleotide sequence ID" value="NZ_JALPRX010000093.1"/>
</dbReference>
<organism evidence="2 3">
    <name type="scientific">Roseomonas acroporae</name>
    <dbReference type="NCBI Taxonomy" id="2937791"/>
    <lineage>
        <taxon>Bacteria</taxon>
        <taxon>Pseudomonadati</taxon>
        <taxon>Pseudomonadota</taxon>
        <taxon>Alphaproteobacteria</taxon>
        <taxon>Acetobacterales</taxon>
        <taxon>Roseomonadaceae</taxon>
        <taxon>Roseomonas</taxon>
    </lineage>
</organism>
<dbReference type="PROSITE" id="PS51318">
    <property type="entry name" value="TAT"/>
    <property type="match status" value="1"/>
</dbReference>
<protein>
    <submittedName>
        <fullName evidence="2">Tripartite tricarboxylate transporter substrate-binding protein</fullName>
    </submittedName>
</protein>
<dbReference type="Gene3D" id="3.40.190.150">
    <property type="entry name" value="Bordetella uptake gene, domain 1"/>
    <property type="match status" value="1"/>
</dbReference>
<dbReference type="AlphaFoldDB" id="A0A9X2BZ45"/>
<evidence type="ECO:0000313" key="3">
    <source>
        <dbReference type="Proteomes" id="UP001139516"/>
    </source>
</evidence>
<dbReference type="SUPFAM" id="SSF53850">
    <property type="entry name" value="Periplasmic binding protein-like II"/>
    <property type="match status" value="1"/>
</dbReference>
<dbReference type="Pfam" id="PF03401">
    <property type="entry name" value="TctC"/>
    <property type="match status" value="1"/>
</dbReference>
<proteinExistence type="inferred from homology"/>
<evidence type="ECO:0000256" key="1">
    <source>
        <dbReference type="ARBA" id="ARBA00006987"/>
    </source>
</evidence>